<dbReference type="PANTHER" id="PTHR42865">
    <property type="entry name" value="PROTON/GLUTAMATE-ASPARTATE SYMPORTER"/>
    <property type="match status" value="1"/>
</dbReference>
<organism evidence="8 9">
    <name type="scientific">Companilactobacillus nodensis DSM 19682 = JCM 14932 = NBRC 107160</name>
    <dbReference type="NCBI Taxonomy" id="1423775"/>
    <lineage>
        <taxon>Bacteria</taxon>
        <taxon>Bacillati</taxon>
        <taxon>Bacillota</taxon>
        <taxon>Bacilli</taxon>
        <taxon>Lactobacillales</taxon>
        <taxon>Lactobacillaceae</taxon>
        <taxon>Companilactobacillus</taxon>
    </lineage>
</organism>
<evidence type="ECO:0000256" key="4">
    <source>
        <dbReference type="ARBA" id="ARBA00022692"/>
    </source>
</evidence>
<dbReference type="InterPro" id="IPR001991">
    <property type="entry name" value="Na-dicarboxylate_symporter"/>
</dbReference>
<feature type="transmembrane region" description="Helical" evidence="7">
    <location>
        <begin position="36"/>
        <end position="55"/>
    </location>
</feature>
<feature type="transmembrane region" description="Helical" evidence="7">
    <location>
        <begin position="183"/>
        <end position="206"/>
    </location>
</feature>
<dbReference type="InterPro" id="IPR036458">
    <property type="entry name" value="Na:dicarbo_symporter_sf"/>
</dbReference>
<feature type="transmembrane region" description="Helical" evidence="7">
    <location>
        <begin position="12"/>
        <end position="30"/>
    </location>
</feature>
<dbReference type="RefSeq" id="WP_025023961.1">
    <property type="nucleotide sequence ID" value="NZ_AZDZ01000022.1"/>
</dbReference>
<proteinExistence type="predicted"/>
<dbReference type="Gene3D" id="1.10.3860.10">
    <property type="entry name" value="Sodium:dicarboxylate symporter"/>
    <property type="match status" value="1"/>
</dbReference>
<dbReference type="EMBL" id="AZDZ01000022">
    <property type="protein sequence ID" value="KRK78651.1"/>
    <property type="molecule type" value="Genomic_DNA"/>
</dbReference>
<evidence type="ECO:0000256" key="2">
    <source>
        <dbReference type="ARBA" id="ARBA00022448"/>
    </source>
</evidence>
<dbReference type="Pfam" id="PF00375">
    <property type="entry name" value="SDF"/>
    <property type="match status" value="1"/>
</dbReference>
<comment type="subcellular location">
    <subcellularLocation>
        <location evidence="1">Cell membrane</location>
        <topology evidence="1">Multi-pass membrane protein</topology>
    </subcellularLocation>
</comment>
<evidence type="ECO:0000256" key="6">
    <source>
        <dbReference type="ARBA" id="ARBA00023136"/>
    </source>
</evidence>
<gene>
    <name evidence="8" type="ORF">FD03_GL002428</name>
</gene>
<keyword evidence="5 7" id="KW-1133">Transmembrane helix</keyword>
<comment type="caution">
    <text evidence="8">The sequence shown here is derived from an EMBL/GenBank/DDBJ whole genome shotgun (WGS) entry which is preliminary data.</text>
</comment>
<feature type="transmembrane region" description="Helical" evidence="7">
    <location>
        <begin position="218"/>
        <end position="239"/>
    </location>
</feature>
<sequence>MTKKIKISMSGQILIAMVLGIIVGLTFKSFSSNLKIVGDIFIKMIQMGIILLVMGQVIEAVGNIDLGQFGRMIRQTVIIFFTSSILAALWGAIMVIVFKPGLGISIKGLSDNNIKVGQSMSFSKVISDFFPSNIFESMSKGSIVQVIVFSIVFGIALSAFCHSTNEFQLLDILKQFNKVILKMISLIMTIAPIGIFALIASAIGKLGIKVIIPMMKYLIIYGFATITYLVFWILCITLVTKLNFIYLIKNMWDMSLMALATTSSAVTFPTELKDTKEKLGVKDKVAQIVLSLGMSLNSNGSAMHMSITIITIAQIYGIKYDLQTYMYIVLLATLASLANAVVPGAALVSLAIVVPQMGLPVESIALFAGVDWFVGMLRTILNVDSDVFSSILVAHKNDGIDTKVFYESN</sequence>
<dbReference type="GO" id="GO:0005886">
    <property type="term" value="C:plasma membrane"/>
    <property type="evidence" value="ECO:0007669"/>
    <property type="project" value="UniProtKB-SubCell"/>
</dbReference>
<dbReference type="GO" id="GO:0015293">
    <property type="term" value="F:symporter activity"/>
    <property type="evidence" value="ECO:0007669"/>
    <property type="project" value="UniProtKB-KW"/>
</dbReference>
<dbReference type="SUPFAM" id="SSF118215">
    <property type="entry name" value="Proton glutamate symport protein"/>
    <property type="match status" value="1"/>
</dbReference>
<dbReference type="AlphaFoldDB" id="A0A0R1K5W4"/>
<feature type="transmembrane region" description="Helical" evidence="7">
    <location>
        <begin position="325"/>
        <end position="352"/>
    </location>
</feature>
<dbReference type="OrthoDB" id="9768885at2"/>
<feature type="transmembrane region" description="Helical" evidence="7">
    <location>
        <begin position="142"/>
        <end position="162"/>
    </location>
</feature>
<keyword evidence="3" id="KW-1003">Cell membrane</keyword>
<reference evidence="8 9" key="1">
    <citation type="journal article" date="2015" name="Genome Announc.">
        <title>Expanding the biotechnology potential of lactobacilli through comparative genomics of 213 strains and associated genera.</title>
        <authorList>
            <person name="Sun Z."/>
            <person name="Harris H.M."/>
            <person name="McCann A."/>
            <person name="Guo C."/>
            <person name="Argimon S."/>
            <person name="Zhang W."/>
            <person name="Yang X."/>
            <person name="Jeffery I.B."/>
            <person name="Cooney J.C."/>
            <person name="Kagawa T.F."/>
            <person name="Liu W."/>
            <person name="Song Y."/>
            <person name="Salvetti E."/>
            <person name="Wrobel A."/>
            <person name="Rasinkangas P."/>
            <person name="Parkhill J."/>
            <person name="Rea M.C."/>
            <person name="O'Sullivan O."/>
            <person name="Ritari J."/>
            <person name="Douillard F.P."/>
            <person name="Paul Ross R."/>
            <person name="Yang R."/>
            <person name="Briner A.E."/>
            <person name="Felis G.E."/>
            <person name="de Vos W.M."/>
            <person name="Barrangou R."/>
            <person name="Klaenhammer T.R."/>
            <person name="Caufield P.W."/>
            <person name="Cui Y."/>
            <person name="Zhang H."/>
            <person name="O'Toole P.W."/>
        </authorList>
    </citation>
    <scope>NUCLEOTIDE SEQUENCE [LARGE SCALE GENOMIC DNA]</scope>
    <source>
        <strain evidence="8 9">DSM 19682</strain>
    </source>
</reference>
<dbReference type="PANTHER" id="PTHR42865:SF7">
    <property type="entry name" value="PROTON_GLUTAMATE-ASPARTATE SYMPORTER"/>
    <property type="match status" value="1"/>
</dbReference>
<evidence type="ECO:0000256" key="7">
    <source>
        <dbReference type="SAM" id="Phobius"/>
    </source>
</evidence>
<keyword evidence="4 7" id="KW-0812">Transmembrane</keyword>
<evidence type="ECO:0000256" key="5">
    <source>
        <dbReference type="ARBA" id="ARBA00022989"/>
    </source>
</evidence>
<dbReference type="PRINTS" id="PR00173">
    <property type="entry name" value="EDTRNSPORT"/>
</dbReference>
<dbReference type="eggNOG" id="COG1301">
    <property type="taxonomic scope" value="Bacteria"/>
</dbReference>
<dbReference type="Proteomes" id="UP000051248">
    <property type="component" value="Unassembled WGS sequence"/>
</dbReference>
<name>A0A0R1K5W4_9LACO</name>
<evidence type="ECO:0000256" key="1">
    <source>
        <dbReference type="ARBA" id="ARBA00004651"/>
    </source>
</evidence>
<keyword evidence="2" id="KW-0813">Transport</keyword>
<evidence type="ECO:0000313" key="8">
    <source>
        <dbReference type="EMBL" id="KRK78651.1"/>
    </source>
</evidence>
<dbReference type="PATRIC" id="fig|1423775.4.peg.2471"/>
<feature type="transmembrane region" description="Helical" evidence="7">
    <location>
        <begin position="76"/>
        <end position="98"/>
    </location>
</feature>
<evidence type="ECO:0000256" key="3">
    <source>
        <dbReference type="ARBA" id="ARBA00022475"/>
    </source>
</evidence>
<evidence type="ECO:0000313" key="9">
    <source>
        <dbReference type="Proteomes" id="UP000051248"/>
    </source>
</evidence>
<dbReference type="GO" id="GO:0006835">
    <property type="term" value="P:dicarboxylic acid transport"/>
    <property type="evidence" value="ECO:0007669"/>
    <property type="project" value="TreeGrafter"/>
</dbReference>
<dbReference type="STRING" id="1423775.FD03_GL002428"/>
<accession>A0A0R1K5W4</accession>
<protein>
    <submittedName>
        <fullName evidence="8">Proton glutamate symport protein</fullName>
    </submittedName>
</protein>
<keyword evidence="6 7" id="KW-0472">Membrane</keyword>
<keyword evidence="9" id="KW-1185">Reference proteome</keyword>